<name>A0A9W9AP77_9AGAR</name>
<protein>
    <recommendedName>
        <fullName evidence="4">MIT domain-containing protein</fullName>
    </recommendedName>
</protein>
<accession>A0A9W9AP77</accession>
<dbReference type="EMBL" id="JAOTPV010000003">
    <property type="protein sequence ID" value="KAJ4486387.1"/>
    <property type="molecule type" value="Genomic_DNA"/>
</dbReference>
<feature type="compositionally biased region" description="Pro residues" evidence="1">
    <location>
        <begin position="497"/>
        <end position="509"/>
    </location>
</feature>
<gene>
    <name evidence="2" type="ORF">J3R30DRAFT_3697900</name>
</gene>
<feature type="compositionally biased region" description="Polar residues" evidence="1">
    <location>
        <begin position="517"/>
        <end position="541"/>
    </location>
</feature>
<proteinExistence type="predicted"/>
<feature type="compositionally biased region" description="Low complexity" evidence="1">
    <location>
        <begin position="95"/>
        <end position="107"/>
    </location>
</feature>
<feature type="compositionally biased region" description="Pro residues" evidence="1">
    <location>
        <begin position="475"/>
        <end position="488"/>
    </location>
</feature>
<feature type="compositionally biased region" description="Pro residues" evidence="1">
    <location>
        <begin position="43"/>
        <end position="55"/>
    </location>
</feature>
<keyword evidence="3" id="KW-1185">Reference proteome</keyword>
<feature type="region of interest" description="Disordered" evidence="1">
    <location>
        <begin position="1"/>
        <end position="57"/>
    </location>
</feature>
<dbReference type="PANTHER" id="PTHR37327">
    <property type="entry name" value="CHROMOSOME 1, WHOLE GENOME SHOTGUN SEQUENCE"/>
    <property type="match status" value="1"/>
</dbReference>
<feature type="compositionally biased region" description="Low complexity" evidence="1">
    <location>
        <begin position="574"/>
        <end position="607"/>
    </location>
</feature>
<feature type="compositionally biased region" description="Low complexity" evidence="1">
    <location>
        <begin position="274"/>
        <end position="289"/>
    </location>
</feature>
<feature type="compositionally biased region" description="Low complexity" evidence="1">
    <location>
        <begin position="548"/>
        <end position="559"/>
    </location>
</feature>
<dbReference type="PANTHER" id="PTHR37327:SF1">
    <property type="entry name" value="MICROTUBULE INTERACTING AND TRANSPORT DOMAIN-CONTAINING PROTEIN"/>
    <property type="match status" value="1"/>
</dbReference>
<comment type="caution">
    <text evidence="2">The sequence shown here is derived from an EMBL/GenBank/DDBJ whole genome shotgun (WGS) entry which is preliminary data.</text>
</comment>
<dbReference type="OrthoDB" id="2245455at2759"/>
<feature type="region of interest" description="Disordered" evidence="1">
    <location>
        <begin position="360"/>
        <end position="644"/>
    </location>
</feature>
<feature type="region of interest" description="Disordered" evidence="1">
    <location>
        <begin position="274"/>
        <end position="296"/>
    </location>
</feature>
<evidence type="ECO:0008006" key="4">
    <source>
        <dbReference type="Google" id="ProtNLM"/>
    </source>
</evidence>
<dbReference type="AlphaFoldDB" id="A0A9W9AP77"/>
<evidence type="ECO:0000256" key="1">
    <source>
        <dbReference type="SAM" id="MobiDB-lite"/>
    </source>
</evidence>
<dbReference type="Proteomes" id="UP001150266">
    <property type="component" value="Unassembled WGS sequence"/>
</dbReference>
<sequence>MSWATGDNRELGGLAVSAYPSPPQTSSTFSQRRRSSAAHTRPAAPPPNLPIPNIPTIPQDLAESTEEVPSTNGFSRQNRSSLFVGNIVQPRLTVQSPVNSSASSSVDDLSDPPPQSILPNSSSRFHEPPAPIPEHLVVPANDSHLMPPDNRTDARIPSPRRALTRALELAREAVQLDSMNDNPELAVAAYGRSVALLSEVMERVRNGEESTESTRRRNGRRRSVFAQEDEIRRLQSIHDTYADRMNILSIIYSIQPVPYHSTNIYSPTTAIPSTSLASTSPPNSSSSSDDTPDQIPVTILHNNDIQGDYQDVHQTDEGMTAIGAAMFMRDLASPTRSEISGLPSPGAHPYAFAPAVYEESPPATAVPPVPVPSNVATRSSIRRSTRIQSTLPPVLPPPSKPSPSASSPSQAETSHSSVFVAPRPRGESVTGHRRTGSGSKLASLEEEEEKYINSRQSTIRDSKSQSSSSHAHDSPPLPALPMPSPPMPSDSSGTARPPMPPSKLPPSPRPANLSRPRGSSTISTRSDASGIINPTPNQGTIYQRRPKTSGPSTPRSSSPAESTTSAGSVPLSKSIVSSLPGTSSSSSLVTTRSGSSSQPPGRRPSIGNGRISPSDERPPLPNTANSIFGIPAVPPQRFSKSPLNGQSLTVQTDLTMNPSLAAPMSAMAPGVPLTPTSPLPPVPPTDPLRKPYHLMNLLRTTMISGTGGYITRRLHVPQEVWSQGGAKLGNLMEKVRVVHILCTALEELQGFSSECFGAGNVSSGMALGIGSIGRKEGEAWIAKLEDFSGVCDGVVANFGKKLGVGEGFVIKKTTWGDKLGRRFDKLTNGKNLDSPAAYVQGLKKLFLHAQLLDEHTQAITSTPVAPAYSALPSEIRSAADLKLKRSSEFFASVVLTFVIRDLSMLLDKYAKKCEKWLAE</sequence>
<evidence type="ECO:0000313" key="3">
    <source>
        <dbReference type="Proteomes" id="UP001150266"/>
    </source>
</evidence>
<evidence type="ECO:0000313" key="2">
    <source>
        <dbReference type="EMBL" id="KAJ4486387.1"/>
    </source>
</evidence>
<feature type="region of interest" description="Disordered" evidence="1">
    <location>
        <begin position="95"/>
        <end position="130"/>
    </location>
</feature>
<reference evidence="2" key="1">
    <citation type="submission" date="2022-08" db="EMBL/GenBank/DDBJ databases">
        <title>A Global Phylogenomic Analysis of the Shiitake Genus Lentinula.</title>
        <authorList>
            <consortium name="DOE Joint Genome Institute"/>
            <person name="Sierra-Patev S."/>
            <person name="Min B."/>
            <person name="Naranjo-Ortiz M."/>
            <person name="Looney B."/>
            <person name="Konkel Z."/>
            <person name="Slot J.C."/>
            <person name="Sakamoto Y."/>
            <person name="Steenwyk J.L."/>
            <person name="Rokas A."/>
            <person name="Carro J."/>
            <person name="Camarero S."/>
            <person name="Ferreira P."/>
            <person name="Molpeceres G."/>
            <person name="Ruiz-Duenas F.J."/>
            <person name="Serrano A."/>
            <person name="Henrissat B."/>
            <person name="Drula E."/>
            <person name="Hughes K.W."/>
            <person name="Mata J.L."/>
            <person name="Ishikawa N.K."/>
            <person name="Vargas-Isla R."/>
            <person name="Ushijima S."/>
            <person name="Smith C.A."/>
            <person name="Ahrendt S."/>
            <person name="Andreopoulos W."/>
            <person name="He G."/>
            <person name="Labutti K."/>
            <person name="Lipzen A."/>
            <person name="Ng V."/>
            <person name="Riley R."/>
            <person name="Sandor L."/>
            <person name="Barry K."/>
            <person name="Martinez A.T."/>
            <person name="Xiao Y."/>
            <person name="Gibbons J.G."/>
            <person name="Terashima K."/>
            <person name="Grigoriev I.V."/>
            <person name="Hibbett D.S."/>
        </authorList>
    </citation>
    <scope>NUCLEOTIDE SEQUENCE</scope>
    <source>
        <strain evidence="2">JLM2183</strain>
    </source>
</reference>
<organism evidence="2 3">
    <name type="scientific">Lentinula aciculospora</name>
    <dbReference type="NCBI Taxonomy" id="153920"/>
    <lineage>
        <taxon>Eukaryota</taxon>
        <taxon>Fungi</taxon>
        <taxon>Dikarya</taxon>
        <taxon>Basidiomycota</taxon>
        <taxon>Agaricomycotina</taxon>
        <taxon>Agaricomycetes</taxon>
        <taxon>Agaricomycetidae</taxon>
        <taxon>Agaricales</taxon>
        <taxon>Marasmiineae</taxon>
        <taxon>Omphalotaceae</taxon>
        <taxon>Lentinula</taxon>
    </lineage>
</organism>
<feature type="compositionally biased region" description="Low complexity" evidence="1">
    <location>
        <begin position="402"/>
        <end position="417"/>
    </location>
</feature>